<dbReference type="PANTHER" id="PTHR23155:SF1137">
    <property type="entry name" value="OS08G0387700 PROTEIN"/>
    <property type="match status" value="1"/>
</dbReference>
<keyword evidence="7" id="KW-1185">Reference proteome</keyword>
<dbReference type="GO" id="GO:0042742">
    <property type="term" value="P:defense response to bacterium"/>
    <property type="evidence" value="ECO:0007669"/>
    <property type="project" value="UniProtKB-ARBA"/>
</dbReference>
<dbReference type="Proteomes" id="UP000636709">
    <property type="component" value="Unassembled WGS sequence"/>
</dbReference>
<proteinExistence type="predicted"/>
<dbReference type="Gene3D" id="1.10.8.430">
    <property type="entry name" value="Helical domain of apoptotic protease-activating factors"/>
    <property type="match status" value="1"/>
</dbReference>
<accession>A0A835BV16</accession>
<comment type="caution">
    <text evidence="6">The sequence shown here is derived from an EMBL/GenBank/DDBJ whole genome shotgun (WGS) entry which is preliminary data.</text>
</comment>
<dbReference type="SUPFAM" id="SSF52540">
    <property type="entry name" value="P-loop containing nucleoside triphosphate hydrolases"/>
    <property type="match status" value="1"/>
</dbReference>
<dbReference type="AlphaFoldDB" id="A0A835BV16"/>
<dbReference type="GO" id="GO:0009626">
    <property type="term" value="P:plant-type hypersensitive response"/>
    <property type="evidence" value="ECO:0007669"/>
    <property type="project" value="UniProtKB-ARBA"/>
</dbReference>
<dbReference type="PRINTS" id="PR00364">
    <property type="entry name" value="DISEASERSIST"/>
</dbReference>
<dbReference type="PANTHER" id="PTHR23155">
    <property type="entry name" value="DISEASE RESISTANCE PROTEIN RP"/>
    <property type="match status" value="1"/>
</dbReference>
<dbReference type="InterPro" id="IPR058922">
    <property type="entry name" value="WHD_DRP"/>
</dbReference>
<dbReference type="InterPro" id="IPR042197">
    <property type="entry name" value="Apaf_helical"/>
</dbReference>
<gene>
    <name evidence="6" type="ORF">HU200_034714</name>
</gene>
<protein>
    <recommendedName>
        <fullName evidence="8">NB-ARC domain-containing protein</fullName>
    </recommendedName>
</protein>
<dbReference type="OrthoDB" id="650266at2759"/>
<evidence type="ECO:0000259" key="3">
    <source>
        <dbReference type="Pfam" id="PF00931"/>
    </source>
</evidence>
<evidence type="ECO:0000256" key="1">
    <source>
        <dbReference type="ARBA" id="ARBA00022737"/>
    </source>
</evidence>
<keyword evidence="1" id="KW-0677">Repeat</keyword>
<dbReference type="Pfam" id="PF00931">
    <property type="entry name" value="NB-ARC"/>
    <property type="match status" value="1"/>
</dbReference>
<evidence type="ECO:0000259" key="4">
    <source>
        <dbReference type="Pfam" id="PF23559"/>
    </source>
</evidence>
<organism evidence="6 7">
    <name type="scientific">Digitaria exilis</name>
    <dbReference type="NCBI Taxonomy" id="1010633"/>
    <lineage>
        <taxon>Eukaryota</taxon>
        <taxon>Viridiplantae</taxon>
        <taxon>Streptophyta</taxon>
        <taxon>Embryophyta</taxon>
        <taxon>Tracheophyta</taxon>
        <taxon>Spermatophyta</taxon>
        <taxon>Magnoliopsida</taxon>
        <taxon>Liliopsida</taxon>
        <taxon>Poales</taxon>
        <taxon>Poaceae</taxon>
        <taxon>PACMAD clade</taxon>
        <taxon>Panicoideae</taxon>
        <taxon>Panicodae</taxon>
        <taxon>Paniceae</taxon>
        <taxon>Anthephorinae</taxon>
        <taxon>Digitaria</taxon>
    </lineage>
</organism>
<dbReference type="Gene3D" id="3.80.10.10">
    <property type="entry name" value="Ribonuclease Inhibitor"/>
    <property type="match status" value="1"/>
</dbReference>
<evidence type="ECO:0000313" key="6">
    <source>
        <dbReference type="EMBL" id="KAF8699408.1"/>
    </source>
</evidence>
<evidence type="ECO:0000259" key="5">
    <source>
        <dbReference type="Pfam" id="PF23598"/>
    </source>
</evidence>
<dbReference type="FunFam" id="1.10.10.10:FF:000322">
    <property type="entry name" value="Probable disease resistance protein At1g63360"/>
    <property type="match status" value="1"/>
</dbReference>
<name>A0A835BV16_9POAL</name>
<dbReference type="GO" id="GO:0043531">
    <property type="term" value="F:ADP binding"/>
    <property type="evidence" value="ECO:0007669"/>
    <property type="project" value="InterPro"/>
</dbReference>
<dbReference type="Gene3D" id="1.10.10.10">
    <property type="entry name" value="Winged helix-like DNA-binding domain superfamily/Winged helix DNA-binding domain"/>
    <property type="match status" value="1"/>
</dbReference>
<reference evidence="6" key="1">
    <citation type="submission" date="2020-07" db="EMBL/GenBank/DDBJ databases">
        <title>Genome sequence and genetic diversity analysis of an under-domesticated orphan crop, white fonio (Digitaria exilis).</title>
        <authorList>
            <person name="Bennetzen J.L."/>
            <person name="Chen S."/>
            <person name="Ma X."/>
            <person name="Wang X."/>
            <person name="Yssel A.E.J."/>
            <person name="Chaluvadi S.R."/>
            <person name="Johnson M."/>
            <person name="Gangashetty P."/>
            <person name="Hamidou F."/>
            <person name="Sanogo M.D."/>
            <person name="Zwaenepoel A."/>
            <person name="Wallace J."/>
            <person name="Van De Peer Y."/>
            <person name="Van Deynze A."/>
        </authorList>
    </citation>
    <scope>NUCLEOTIDE SEQUENCE</scope>
    <source>
        <tissue evidence="6">Leaves</tissue>
    </source>
</reference>
<dbReference type="InterPro" id="IPR055414">
    <property type="entry name" value="LRR_R13L4/SHOC2-like"/>
</dbReference>
<keyword evidence="2" id="KW-0611">Plant defense</keyword>
<dbReference type="Gene3D" id="3.40.50.300">
    <property type="entry name" value="P-loop containing nucleotide triphosphate hydrolases"/>
    <property type="match status" value="1"/>
</dbReference>
<evidence type="ECO:0008006" key="8">
    <source>
        <dbReference type="Google" id="ProtNLM"/>
    </source>
</evidence>
<dbReference type="Pfam" id="PF23598">
    <property type="entry name" value="LRR_14"/>
    <property type="match status" value="1"/>
</dbReference>
<sequence>MLLTDIYSQISQFDVKQRNFDTTEQLIRATREILTDKRYFILLDDIWTIPDWKYIQSALPRNDNGSRIITTTRIKSVAKACCSGIDAHMYEAKPLSDEDSRTLFLRGLFCSSEDFPQDLTEVSSDILRKCGGLPLAIISIAGVLAYRSKTKEVWVNTLESMISAAADDKDSPVYIMKRIFLLSYFDLPHNLKECLLYLSVFPEDYSIDCRRLVLIWVAEALIPGQDRQSMEELGRDYLNELINRSLVKPTKVGADGATVKECRVHDVTFEFIISKAKEHNFVTIWNRNGFSENYPSNEIRRLSIQLGGISGTAEEMAKTIKNAAHIRSINIFGSNLMLVKHASKFLSSQVLRVLNIDQDYAKCYLEPVKTFGQMKYLRIAGYLSGCKLPENIEKLQHLETLVVGRSHIIGKPLASIIQLQKLVRLRVSCEVQLPNGIGGMQALEQLSKISLGIQSVKVIQELGNLTNLKVLGINWQYYNGVSDVEGHKKTCILSLSKLFMGLRELRVWGHETFSFRTSCAHTSPPLQRLVLHDSLKPLSMVPRGISSLVSKEGIDILACLPKLVSLTVLFIDKERDSSRMLHPRHAINSQGFRHLVKFNFTCWLEMALEFMPGAMPKLQRLKLELKAWCQFKYVDGGLVPGMQNLTGLRHLALRMNCDAATTDVVQALEDNIRDAADAHPNRPILHVEKYKTGRPIVHIEKYKSMERSGLQQATYGTTNIVRYGRCHTCRW</sequence>
<dbReference type="InterPro" id="IPR036388">
    <property type="entry name" value="WH-like_DNA-bd_sf"/>
</dbReference>
<dbReference type="GO" id="GO:0002758">
    <property type="term" value="P:innate immune response-activating signaling pathway"/>
    <property type="evidence" value="ECO:0007669"/>
    <property type="project" value="UniProtKB-ARBA"/>
</dbReference>
<dbReference type="InterPro" id="IPR002182">
    <property type="entry name" value="NB-ARC"/>
</dbReference>
<dbReference type="InterPro" id="IPR027417">
    <property type="entry name" value="P-loop_NTPase"/>
</dbReference>
<dbReference type="EMBL" id="JACEFO010001853">
    <property type="protein sequence ID" value="KAF8699408.1"/>
    <property type="molecule type" value="Genomic_DNA"/>
</dbReference>
<feature type="domain" description="NB-ARC" evidence="3">
    <location>
        <begin position="2"/>
        <end position="104"/>
    </location>
</feature>
<feature type="domain" description="Disease resistance R13L4/SHOC-2-like LRR" evidence="5">
    <location>
        <begin position="325"/>
        <end position="684"/>
    </location>
</feature>
<feature type="domain" description="Disease resistance protein winged helix" evidence="4">
    <location>
        <begin position="200"/>
        <end position="271"/>
    </location>
</feature>
<dbReference type="InterPro" id="IPR032675">
    <property type="entry name" value="LRR_dom_sf"/>
</dbReference>
<dbReference type="SUPFAM" id="SSF52058">
    <property type="entry name" value="L domain-like"/>
    <property type="match status" value="1"/>
</dbReference>
<dbReference type="InterPro" id="IPR044974">
    <property type="entry name" value="Disease_R_plants"/>
</dbReference>
<dbReference type="Pfam" id="PF23559">
    <property type="entry name" value="WHD_DRP"/>
    <property type="match status" value="1"/>
</dbReference>
<evidence type="ECO:0000313" key="7">
    <source>
        <dbReference type="Proteomes" id="UP000636709"/>
    </source>
</evidence>
<evidence type="ECO:0000256" key="2">
    <source>
        <dbReference type="ARBA" id="ARBA00022821"/>
    </source>
</evidence>